<evidence type="ECO:0000256" key="9">
    <source>
        <dbReference type="RuleBase" id="RU000682"/>
    </source>
</evidence>
<dbReference type="InterPro" id="IPR050762">
    <property type="entry name" value="HD-ZIP_Homeobox_LZ_Class_II"/>
</dbReference>
<evidence type="ECO:0000256" key="1">
    <source>
        <dbReference type="ARBA" id="ARBA00004123"/>
    </source>
</evidence>
<keyword evidence="3" id="KW-0805">Transcription regulation</keyword>
<evidence type="ECO:0000313" key="12">
    <source>
        <dbReference type="Proteomes" id="UP001229421"/>
    </source>
</evidence>
<dbReference type="PROSITE" id="PS50071">
    <property type="entry name" value="HOMEOBOX_2"/>
    <property type="match status" value="1"/>
</dbReference>
<dbReference type="InterPro" id="IPR003106">
    <property type="entry name" value="Leu_zip_homeo"/>
</dbReference>
<accession>A0AAD8KYX9</accession>
<evidence type="ECO:0000256" key="3">
    <source>
        <dbReference type="ARBA" id="ARBA00023015"/>
    </source>
</evidence>
<evidence type="ECO:0000256" key="4">
    <source>
        <dbReference type="ARBA" id="ARBA00023125"/>
    </source>
</evidence>
<dbReference type="Pfam" id="PF00046">
    <property type="entry name" value="Homeodomain"/>
    <property type="match status" value="1"/>
</dbReference>
<dbReference type="InterPro" id="IPR017970">
    <property type="entry name" value="Homeobox_CS"/>
</dbReference>
<name>A0AAD8KYX9_TARER</name>
<dbReference type="InterPro" id="IPR009057">
    <property type="entry name" value="Homeodomain-like_sf"/>
</dbReference>
<dbReference type="PROSITE" id="PS00027">
    <property type="entry name" value="HOMEOBOX_1"/>
    <property type="match status" value="1"/>
</dbReference>
<keyword evidence="5 8" id="KW-0371">Homeobox</keyword>
<evidence type="ECO:0000256" key="2">
    <source>
        <dbReference type="ARBA" id="ARBA00006074"/>
    </source>
</evidence>
<dbReference type="GO" id="GO:0005634">
    <property type="term" value="C:nucleus"/>
    <property type="evidence" value="ECO:0007669"/>
    <property type="project" value="UniProtKB-SubCell"/>
</dbReference>
<dbReference type="Pfam" id="PF02183">
    <property type="entry name" value="HALZ"/>
    <property type="match status" value="1"/>
</dbReference>
<dbReference type="GO" id="GO:0043565">
    <property type="term" value="F:sequence-specific DNA binding"/>
    <property type="evidence" value="ECO:0007669"/>
    <property type="project" value="InterPro"/>
</dbReference>
<dbReference type="GO" id="GO:0000981">
    <property type="term" value="F:DNA-binding transcription factor activity, RNA polymerase II-specific"/>
    <property type="evidence" value="ECO:0007669"/>
    <property type="project" value="InterPro"/>
</dbReference>
<feature type="domain" description="Homeobox" evidence="10">
    <location>
        <begin position="129"/>
        <end position="189"/>
    </location>
</feature>
<proteinExistence type="inferred from homology"/>
<organism evidence="11 12">
    <name type="scientific">Tagetes erecta</name>
    <name type="common">African marigold</name>
    <dbReference type="NCBI Taxonomy" id="13708"/>
    <lineage>
        <taxon>Eukaryota</taxon>
        <taxon>Viridiplantae</taxon>
        <taxon>Streptophyta</taxon>
        <taxon>Embryophyta</taxon>
        <taxon>Tracheophyta</taxon>
        <taxon>Spermatophyta</taxon>
        <taxon>Magnoliopsida</taxon>
        <taxon>eudicotyledons</taxon>
        <taxon>Gunneridae</taxon>
        <taxon>Pentapetalae</taxon>
        <taxon>asterids</taxon>
        <taxon>campanulids</taxon>
        <taxon>Asterales</taxon>
        <taxon>Asteraceae</taxon>
        <taxon>Asteroideae</taxon>
        <taxon>Heliantheae alliance</taxon>
        <taxon>Tageteae</taxon>
        <taxon>Tagetes</taxon>
    </lineage>
</organism>
<dbReference type="Gene3D" id="1.10.10.60">
    <property type="entry name" value="Homeodomain-like"/>
    <property type="match status" value="1"/>
</dbReference>
<comment type="similarity">
    <text evidence="2">Belongs to the HD-ZIP homeobox family. Class II subfamily.</text>
</comment>
<dbReference type="CDD" id="cd00086">
    <property type="entry name" value="homeodomain"/>
    <property type="match status" value="1"/>
</dbReference>
<feature type="DNA-binding region" description="Homeobox" evidence="8">
    <location>
        <begin position="131"/>
        <end position="190"/>
    </location>
</feature>
<dbReference type="AlphaFoldDB" id="A0AAD8KYX9"/>
<evidence type="ECO:0000256" key="7">
    <source>
        <dbReference type="ARBA" id="ARBA00023242"/>
    </source>
</evidence>
<gene>
    <name evidence="11" type="ORF">QVD17_09209</name>
</gene>
<evidence type="ECO:0000256" key="6">
    <source>
        <dbReference type="ARBA" id="ARBA00023163"/>
    </source>
</evidence>
<comment type="caution">
    <text evidence="11">The sequence shown here is derived from an EMBL/GenBank/DDBJ whole genome shotgun (WGS) entry which is preliminary data.</text>
</comment>
<evidence type="ECO:0000256" key="5">
    <source>
        <dbReference type="ARBA" id="ARBA00023155"/>
    </source>
</evidence>
<protein>
    <recommendedName>
        <fullName evidence="10">Homeobox domain-containing protein</fullName>
    </recommendedName>
</protein>
<dbReference type="PANTHER" id="PTHR45714:SF34">
    <property type="entry name" value="HOMEOBOX-LEUCINE ZIPPER PROTEIN HAT9"/>
    <property type="match status" value="1"/>
</dbReference>
<dbReference type="InterPro" id="IPR001356">
    <property type="entry name" value="HD"/>
</dbReference>
<dbReference type="SMART" id="SM00340">
    <property type="entry name" value="HALZ"/>
    <property type="match status" value="1"/>
</dbReference>
<keyword evidence="7 8" id="KW-0539">Nucleus</keyword>
<keyword evidence="4 8" id="KW-0238">DNA-binding</keyword>
<keyword evidence="12" id="KW-1185">Reference proteome</keyword>
<dbReference type="SUPFAM" id="SSF46689">
    <property type="entry name" value="Homeodomain-like"/>
    <property type="match status" value="1"/>
</dbReference>
<evidence type="ECO:0000313" key="11">
    <source>
        <dbReference type="EMBL" id="KAK1432314.1"/>
    </source>
</evidence>
<comment type="subcellular location">
    <subcellularLocation>
        <location evidence="1 8 9">Nucleus</location>
    </subcellularLocation>
</comment>
<keyword evidence="6" id="KW-0804">Transcription</keyword>
<dbReference type="EMBL" id="JAUHHV010000002">
    <property type="protein sequence ID" value="KAK1432314.1"/>
    <property type="molecule type" value="Genomic_DNA"/>
</dbReference>
<dbReference type="PANTHER" id="PTHR45714">
    <property type="entry name" value="HOMEOBOX-LEUCINE ZIPPER PROTEIN HAT14"/>
    <property type="match status" value="1"/>
</dbReference>
<reference evidence="11" key="1">
    <citation type="journal article" date="2023" name="bioRxiv">
        <title>Improved chromosome-level genome assembly for marigold (Tagetes erecta).</title>
        <authorList>
            <person name="Jiang F."/>
            <person name="Yuan L."/>
            <person name="Wang S."/>
            <person name="Wang H."/>
            <person name="Xu D."/>
            <person name="Wang A."/>
            <person name="Fan W."/>
        </authorList>
    </citation>
    <scope>NUCLEOTIDE SEQUENCE</scope>
    <source>
        <strain evidence="11">WSJ</strain>
        <tissue evidence="11">Leaf</tissue>
    </source>
</reference>
<dbReference type="SMART" id="SM00389">
    <property type="entry name" value="HOX"/>
    <property type="match status" value="1"/>
</dbReference>
<evidence type="ECO:0000259" key="10">
    <source>
        <dbReference type="PROSITE" id="PS50071"/>
    </source>
</evidence>
<evidence type="ECO:0000256" key="8">
    <source>
        <dbReference type="PROSITE-ProRule" id="PRU00108"/>
    </source>
</evidence>
<sequence>MVNDVSCITSLNLSLGVHDFIPRNHRLDLQEHDRDQYQDQYQYQYQYPKQLEKKSMIKLDQPLPSLLLGLGRDQDPVNLIDQQNSYSIVSVVSSFSNSTCAKRGRDDSSEEVDKLLSRSISDIDRDEIDGGCRKKLRLTKEQSFVLEESFKQHSTLNPKEKQTLAKSLNLRPRQVEVWFQNRRARTKVKQNEVECELLKKCFEALTSDNIRLKREIQQLKEIKTRTLPTQFYMRFPATGSHTMCPSCETIISGGTAKSSKTL</sequence>
<dbReference type="Proteomes" id="UP001229421">
    <property type="component" value="Unassembled WGS sequence"/>
</dbReference>